<sequence>MLTRYALHTAFMEKVKELGGADVMGLQQLQLYKDSEWEGDLFIEAKTWPPSAHISVQCDGCQTLIREGLFYHNMEMKNTSFDLCPQCFKSGFRPENHSPDLLYLAMGHFSCSHCKLFILTHRFHSSSQYIDLCLGCFRKEEARGISDKWTVYLLSEVPATGSAYRYLTTDPEASKPLIYEDGWLTSTGPSVDLMVYHQQHCWLLFNSLCLNMAQCLNTKQSASQGQKSYREEACRNLLRCLRQLAFILHTAVLVKWEEEAKEKEQEKKQASKSDTSSEDKEKDGAEQPCKDEGAVSTEAATAETLSSAAPLDNGEMDIPTEREDPISAASRQMSQDGLKSTSAEKTFSLLFLNPSLYALAAVLPADVGGWNQGSEELHQTVGEQVLPALLEVSACTAFQSVTTRLAYIVTAQYMSRISPQVADQSVAIARGSGLAEAVGMGKGGMVTAEYLFSLGAGFLHKSDFSGAATIAECLLILSRAPLWREVVSQSVLAPLSTKAEEMDLSSIFALMVLAGFPKLHREGSLVQVRCKDSDQPPPVAVLTSVKEDSGTVVSCDHREPQMVKLSQCEVQDTLRGCITHSELPSLLPLLRSCLQLAKQEDDRQVEATWILALSLKALLVLMRGPASAEVVKMFLKEELMMEISKLASKATRLSWKWLAPDLEVVAIRNYQPPGSKNTDMSDGSKDGGGGEEKEMEDEGKDGGDATKDKDEEEPKDKDAKKKTGSMREEEACLEGLTDDIQDMLVIMQEAFQCPLPTLRALFDASGADVNKFIMSSEQYYDLESATLKPPPEIVEAAARWEVEMSSEQHEVKEIQDSLEDSGVTHLAPVPCSLSSLEAEPEKVDVTKRLKSSDLMQEDSKQQRGEGPEIGQEESFQLLQEQLRGEGASRKELLKTQQAIVILYARHLLASVLSCWPRPPHFRLSTSNLGSMDEMQLFCLLDLLMRPLSQQASSDLVDAVIHCLEPTQLVDLAVRAAEAMRRVSVGCEKRQFQHPTQGTLEEKGKVVIAGASSLSIVLHQASGEVDIASNEEMSDHYKNLSSTNSDNHRELTHIPGNTVHYQVKLKASNEANKTSCSFTVTGTQMGRFTAGLKFLKQLLTVAESGERKASTIPISKIWPNLIVVACHYTGQERLMIVCLLLRLLAVMRECPSQERLDLSALKPLWQLYTTLVKEYENKNKSQQTIAPLILRSLTELFLNVENLAERWGVSQTMVVETLTKESLETWLEKGISNVAFLSLGMGLENTASTAFAEAKRSYVPPVEEPEKEGEEDEEENEEDEKDDESSSDSSLSDSSANSFESEES</sequence>
<evidence type="ECO:0000259" key="6">
    <source>
        <dbReference type="PROSITE" id="PS50135"/>
    </source>
</evidence>
<dbReference type="PROSITE" id="PS50135">
    <property type="entry name" value="ZF_ZZ_2"/>
    <property type="match status" value="1"/>
</dbReference>
<protein>
    <submittedName>
        <fullName evidence="7">Zinc finger ZZ-type and EF-hand domain-containing protein 1</fullName>
    </submittedName>
</protein>
<feature type="compositionally biased region" description="Basic and acidic residues" evidence="5">
    <location>
        <begin position="682"/>
        <end position="692"/>
    </location>
</feature>
<dbReference type="EMBL" id="CASHTH010000661">
    <property type="protein sequence ID" value="CAI8006125.1"/>
    <property type="molecule type" value="Genomic_DNA"/>
</dbReference>
<evidence type="ECO:0000313" key="8">
    <source>
        <dbReference type="Proteomes" id="UP001174909"/>
    </source>
</evidence>
<dbReference type="Gene3D" id="3.30.60.90">
    <property type="match status" value="1"/>
</dbReference>
<comment type="caution">
    <text evidence="7">The sequence shown here is derived from an EMBL/GenBank/DDBJ whole genome shotgun (WGS) entry which is preliminary data.</text>
</comment>
<dbReference type="InterPro" id="IPR043145">
    <property type="entry name" value="Znf_ZZ_sf"/>
</dbReference>
<dbReference type="SUPFAM" id="SSF57850">
    <property type="entry name" value="RING/U-box"/>
    <property type="match status" value="1"/>
</dbReference>
<dbReference type="GO" id="GO:0008270">
    <property type="term" value="F:zinc ion binding"/>
    <property type="evidence" value="ECO:0007669"/>
    <property type="project" value="UniProtKB-KW"/>
</dbReference>
<feature type="compositionally biased region" description="Basic and acidic residues" evidence="5">
    <location>
        <begin position="842"/>
        <end position="866"/>
    </location>
</feature>
<dbReference type="Proteomes" id="UP001174909">
    <property type="component" value="Unassembled WGS sequence"/>
</dbReference>
<feature type="region of interest" description="Disordered" evidence="5">
    <location>
        <begin position="1253"/>
        <end position="1303"/>
    </location>
</feature>
<dbReference type="PANTHER" id="PTHR22772:SF4">
    <property type="entry name" value="ZINC FINGER ZZ-TYPE AND EF-HAND DOMAIN-CONTAINING PROTEIN 1"/>
    <property type="match status" value="1"/>
</dbReference>
<feature type="compositionally biased region" description="Low complexity" evidence="5">
    <location>
        <begin position="294"/>
        <end position="309"/>
    </location>
</feature>
<keyword evidence="1" id="KW-0479">Metal-binding</keyword>
<keyword evidence="8" id="KW-1185">Reference proteome</keyword>
<feature type="compositionally biased region" description="Basic and acidic residues" evidence="5">
    <location>
        <begin position="263"/>
        <end position="293"/>
    </location>
</feature>
<feature type="region of interest" description="Disordered" evidence="5">
    <location>
        <begin position="842"/>
        <end position="870"/>
    </location>
</feature>
<keyword evidence="3" id="KW-0862">Zinc</keyword>
<dbReference type="PANTHER" id="PTHR22772">
    <property type="entry name" value="NOVEL ZZ TYPE ZINC FINGER DOMAIN CONTAINING PROTEIN"/>
    <property type="match status" value="1"/>
</dbReference>
<dbReference type="SMART" id="SM00291">
    <property type="entry name" value="ZnF_ZZ"/>
    <property type="match status" value="2"/>
</dbReference>
<gene>
    <name evidence="7" type="ORF">GBAR_LOCUS4567</name>
</gene>
<dbReference type="InterPro" id="IPR000433">
    <property type="entry name" value="Znf_ZZ"/>
</dbReference>
<evidence type="ECO:0000256" key="5">
    <source>
        <dbReference type="SAM" id="MobiDB-lite"/>
    </source>
</evidence>
<name>A0AA35R782_GEOBA</name>
<accession>A0AA35R782</accession>
<feature type="compositionally biased region" description="Acidic residues" evidence="5">
    <location>
        <begin position="1262"/>
        <end position="1285"/>
    </location>
</feature>
<feature type="compositionally biased region" description="Basic and acidic residues" evidence="5">
    <location>
        <begin position="700"/>
        <end position="730"/>
    </location>
</feature>
<feature type="region of interest" description="Disordered" evidence="5">
    <location>
        <begin position="670"/>
        <end position="730"/>
    </location>
</feature>
<feature type="region of interest" description="Disordered" evidence="5">
    <location>
        <begin position="263"/>
        <end position="320"/>
    </location>
</feature>
<evidence type="ECO:0000256" key="4">
    <source>
        <dbReference type="PROSITE-ProRule" id="PRU00228"/>
    </source>
</evidence>
<evidence type="ECO:0000256" key="1">
    <source>
        <dbReference type="ARBA" id="ARBA00022723"/>
    </source>
</evidence>
<reference evidence="7" key="1">
    <citation type="submission" date="2023-03" db="EMBL/GenBank/DDBJ databases">
        <authorList>
            <person name="Steffen K."/>
            <person name="Cardenas P."/>
        </authorList>
    </citation>
    <scope>NUCLEOTIDE SEQUENCE</scope>
</reference>
<evidence type="ECO:0000313" key="7">
    <source>
        <dbReference type="EMBL" id="CAI8006125.1"/>
    </source>
</evidence>
<evidence type="ECO:0000256" key="3">
    <source>
        <dbReference type="ARBA" id="ARBA00022833"/>
    </source>
</evidence>
<feature type="domain" description="ZZ-type" evidence="6">
    <location>
        <begin position="53"/>
        <end position="111"/>
    </location>
</feature>
<organism evidence="7 8">
    <name type="scientific">Geodia barretti</name>
    <name type="common">Barrett's horny sponge</name>
    <dbReference type="NCBI Taxonomy" id="519541"/>
    <lineage>
        <taxon>Eukaryota</taxon>
        <taxon>Metazoa</taxon>
        <taxon>Porifera</taxon>
        <taxon>Demospongiae</taxon>
        <taxon>Heteroscleromorpha</taxon>
        <taxon>Tetractinellida</taxon>
        <taxon>Astrophorina</taxon>
        <taxon>Geodiidae</taxon>
        <taxon>Geodia</taxon>
    </lineage>
</organism>
<dbReference type="InterPro" id="IPR040099">
    <property type="entry name" value="ZZEF1"/>
</dbReference>
<evidence type="ECO:0000256" key="2">
    <source>
        <dbReference type="ARBA" id="ARBA00022771"/>
    </source>
</evidence>
<feature type="compositionally biased region" description="Low complexity" evidence="5">
    <location>
        <begin position="1286"/>
        <end position="1303"/>
    </location>
</feature>
<proteinExistence type="predicted"/>
<keyword evidence="2 4" id="KW-0863">Zinc-finger</keyword>